<accession>A0A235BTU4</accession>
<organism evidence="1 2">
    <name type="scientific">candidate division WOR-3 bacterium JGI_Cruoil_03_44_89</name>
    <dbReference type="NCBI Taxonomy" id="1973748"/>
    <lineage>
        <taxon>Bacteria</taxon>
        <taxon>Bacteria division WOR-3</taxon>
    </lineage>
</organism>
<dbReference type="AlphaFoldDB" id="A0A235BTU4"/>
<comment type="caution">
    <text evidence="1">The sequence shown here is derived from an EMBL/GenBank/DDBJ whole genome shotgun (WGS) entry which is preliminary data.</text>
</comment>
<evidence type="ECO:0000313" key="2">
    <source>
        <dbReference type="Proteomes" id="UP000215215"/>
    </source>
</evidence>
<dbReference type="PROSITE" id="PS51257">
    <property type="entry name" value="PROKAR_LIPOPROTEIN"/>
    <property type="match status" value="1"/>
</dbReference>
<dbReference type="EMBL" id="NOZQ01000140">
    <property type="protein sequence ID" value="OYD15167.1"/>
    <property type="molecule type" value="Genomic_DNA"/>
</dbReference>
<gene>
    <name evidence="1" type="ORF">CH333_06445</name>
</gene>
<name>A0A235BTU4_UNCW3</name>
<sequence>MRYFVPVICALFLLSCKGKERLPVQFYEEEVCVWVERGEVLVEGIYYFRNRTHTAKRMRLFYPFPIDSLHEFPYEIEVEGTPFETAEDGVTYDVIIDSMGVAESTVRYKQRIFTNCAKYILMTARRWKEPIEEARFVVSLPEDFSNVNISYEPDSIIKKEERTFYYINEHNLFPDRDIDIVWKLAGREKMTIYK</sequence>
<proteinExistence type="predicted"/>
<reference evidence="1 2" key="1">
    <citation type="submission" date="2017-07" db="EMBL/GenBank/DDBJ databases">
        <title>Recovery of genomes from metagenomes via a dereplication, aggregation, and scoring strategy.</title>
        <authorList>
            <person name="Sieber C.M."/>
            <person name="Probst A.J."/>
            <person name="Sharrar A."/>
            <person name="Thomas B.C."/>
            <person name="Hess M."/>
            <person name="Tringe S.G."/>
            <person name="Banfield J.F."/>
        </authorList>
    </citation>
    <scope>NUCLEOTIDE SEQUENCE [LARGE SCALE GENOMIC DNA]</scope>
    <source>
        <strain evidence="1">JGI_Cruoil_03_44_89</strain>
    </source>
</reference>
<dbReference type="Proteomes" id="UP000215215">
    <property type="component" value="Unassembled WGS sequence"/>
</dbReference>
<evidence type="ECO:0008006" key="3">
    <source>
        <dbReference type="Google" id="ProtNLM"/>
    </source>
</evidence>
<dbReference type="Gene3D" id="2.60.40.3680">
    <property type="match status" value="1"/>
</dbReference>
<evidence type="ECO:0000313" key="1">
    <source>
        <dbReference type="EMBL" id="OYD15167.1"/>
    </source>
</evidence>
<protein>
    <recommendedName>
        <fullName evidence="3">DUF4424 domain-containing protein</fullName>
    </recommendedName>
</protein>